<proteinExistence type="predicted"/>
<reference evidence="3" key="1">
    <citation type="journal article" date="2019" name="Int. J. Syst. Evol. Microbiol.">
        <title>The Global Catalogue of Microorganisms (GCM) 10K type strain sequencing project: providing services to taxonomists for standard genome sequencing and annotation.</title>
        <authorList>
            <consortium name="The Broad Institute Genomics Platform"/>
            <consortium name="The Broad Institute Genome Sequencing Center for Infectious Disease"/>
            <person name="Wu L."/>
            <person name="Ma J."/>
        </authorList>
    </citation>
    <scope>NUCLEOTIDE SEQUENCE [LARGE SCALE GENOMIC DNA]</scope>
    <source>
        <strain evidence="3">JCM 32105</strain>
    </source>
</reference>
<gene>
    <name evidence="2" type="ORF">GCM10023093_12770</name>
</gene>
<name>A0ABP8NA05_9BACT</name>
<dbReference type="PROSITE" id="PS51257">
    <property type="entry name" value="PROKAR_LIPOPROTEIN"/>
    <property type="match status" value="1"/>
</dbReference>
<comment type="caution">
    <text evidence="2">The sequence shown here is derived from an EMBL/GenBank/DDBJ whole genome shotgun (WGS) entry which is preliminary data.</text>
</comment>
<feature type="signal peptide" evidence="1">
    <location>
        <begin position="1"/>
        <end position="21"/>
    </location>
</feature>
<evidence type="ECO:0000256" key="1">
    <source>
        <dbReference type="SAM" id="SignalP"/>
    </source>
</evidence>
<accession>A0ABP8NA05</accession>
<sequence length="90" mass="10332">MKRMIPILPLALLLASCNAGWHQENKDAFYDACMDDARTWIDDPAKAKTYCECVMLKVMEKYPNVNDALDNIELLSRDPEIQACRIPIMK</sequence>
<protein>
    <submittedName>
        <fullName evidence="2">Uncharacterized protein</fullName>
    </submittedName>
</protein>
<dbReference type="RefSeq" id="WP_345080268.1">
    <property type="nucleotide sequence ID" value="NZ_BAABFA010000008.1"/>
</dbReference>
<keyword evidence="3" id="KW-1185">Reference proteome</keyword>
<evidence type="ECO:0000313" key="2">
    <source>
        <dbReference type="EMBL" id="GAA4463704.1"/>
    </source>
</evidence>
<evidence type="ECO:0000313" key="3">
    <source>
        <dbReference type="Proteomes" id="UP001500067"/>
    </source>
</evidence>
<feature type="chain" id="PRO_5046690636" evidence="1">
    <location>
        <begin position="22"/>
        <end position="90"/>
    </location>
</feature>
<keyword evidence="1" id="KW-0732">Signal</keyword>
<dbReference type="EMBL" id="BAABFA010000008">
    <property type="protein sequence ID" value="GAA4463704.1"/>
    <property type="molecule type" value="Genomic_DNA"/>
</dbReference>
<dbReference type="Proteomes" id="UP001500067">
    <property type="component" value="Unassembled WGS sequence"/>
</dbReference>
<organism evidence="2 3">
    <name type="scientific">Nemorincola caseinilytica</name>
    <dbReference type="NCBI Taxonomy" id="2054315"/>
    <lineage>
        <taxon>Bacteria</taxon>
        <taxon>Pseudomonadati</taxon>
        <taxon>Bacteroidota</taxon>
        <taxon>Chitinophagia</taxon>
        <taxon>Chitinophagales</taxon>
        <taxon>Chitinophagaceae</taxon>
        <taxon>Nemorincola</taxon>
    </lineage>
</organism>